<organism evidence="4 5">
    <name type="scientific">Dendrothele bispora (strain CBS 962.96)</name>
    <dbReference type="NCBI Taxonomy" id="1314807"/>
    <lineage>
        <taxon>Eukaryota</taxon>
        <taxon>Fungi</taxon>
        <taxon>Dikarya</taxon>
        <taxon>Basidiomycota</taxon>
        <taxon>Agaricomycotina</taxon>
        <taxon>Agaricomycetes</taxon>
        <taxon>Agaricomycetidae</taxon>
        <taxon>Agaricales</taxon>
        <taxon>Agaricales incertae sedis</taxon>
        <taxon>Dendrothele</taxon>
    </lineage>
</organism>
<sequence length="99" mass="11035">MANGFAAGGQRTATTDVKNFSSFPTRILGPELMDEFREQSLRFGTGIITETISEIDHPTVRSDTGVKVRRVRSPRRLTRSSPLPVLARKRLGLKSEEAY</sequence>
<dbReference type="Proteomes" id="UP000297245">
    <property type="component" value="Unassembled WGS sequence"/>
</dbReference>
<gene>
    <name evidence="4" type="ORF">K435DRAFT_774950</name>
</gene>
<name>A0A4S8MKP4_DENBC</name>
<evidence type="ECO:0000313" key="5">
    <source>
        <dbReference type="Proteomes" id="UP000297245"/>
    </source>
</evidence>
<comment type="similarity">
    <text evidence="1">Belongs to the class-II pyridine nucleotide-disulfide oxidoreductase family.</text>
</comment>
<dbReference type="AlphaFoldDB" id="A0A4S8MKP4"/>
<dbReference type="GO" id="GO:0016491">
    <property type="term" value="F:oxidoreductase activity"/>
    <property type="evidence" value="ECO:0007669"/>
    <property type="project" value="UniProtKB-KW"/>
</dbReference>
<dbReference type="InterPro" id="IPR036188">
    <property type="entry name" value="FAD/NAD-bd_sf"/>
</dbReference>
<keyword evidence="3" id="KW-0560">Oxidoreductase</keyword>
<protein>
    <submittedName>
        <fullName evidence="4">Uncharacterized protein</fullName>
    </submittedName>
</protein>
<dbReference type="InterPro" id="IPR050097">
    <property type="entry name" value="Ferredoxin-NADP_redctase_2"/>
</dbReference>
<dbReference type="PANTHER" id="PTHR48105">
    <property type="entry name" value="THIOREDOXIN REDUCTASE 1-RELATED-RELATED"/>
    <property type="match status" value="1"/>
</dbReference>
<dbReference type="PRINTS" id="PR00469">
    <property type="entry name" value="PNDRDTASEII"/>
</dbReference>
<dbReference type="OrthoDB" id="371245at2759"/>
<keyword evidence="5" id="KW-1185">Reference proteome</keyword>
<evidence type="ECO:0000256" key="1">
    <source>
        <dbReference type="ARBA" id="ARBA00009333"/>
    </source>
</evidence>
<evidence type="ECO:0000256" key="3">
    <source>
        <dbReference type="ARBA" id="ARBA00023002"/>
    </source>
</evidence>
<keyword evidence="2" id="KW-0285">Flavoprotein</keyword>
<evidence type="ECO:0000256" key="2">
    <source>
        <dbReference type="ARBA" id="ARBA00022630"/>
    </source>
</evidence>
<dbReference type="GO" id="GO:0097237">
    <property type="term" value="P:cellular response to toxic substance"/>
    <property type="evidence" value="ECO:0007669"/>
    <property type="project" value="UniProtKB-ARBA"/>
</dbReference>
<proteinExistence type="inferred from homology"/>
<dbReference type="EMBL" id="ML179067">
    <property type="protein sequence ID" value="THV03400.1"/>
    <property type="molecule type" value="Genomic_DNA"/>
</dbReference>
<accession>A0A4S8MKP4</accession>
<evidence type="ECO:0000313" key="4">
    <source>
        <dbReference type="EMBL" id="THV03400.1"/>
    </source>
</evidence>
<reference evidence="4 5" key="1">
    <citation type="journal article" date="2019" name="Nat. Ecol. Evol.">
        <title>Megaphylogeny resolves global patterns of mushroom evolution.</title>
        <authorList>
            <person name="Varga T."/>
            <person name="Krizsan K."/>
            <person name="Foldi C."/>
            <person name="Dima B."/>
            <person name="Sanchez-Garcia M."/>
            <person name="Sanchez-Ramirez S."/>
            <person name="Szollosi G.J."/>
            <person name="Szarkandi J.G."/>
            <person name="Papp V."/>
            <person name="Albert L."/>
            <person name="Andreopoulos W."/>
            <person name="Angelini C."/>
            <person name="Antonin V."/>
            <person name="Barry K.W."/>
            <person name="Bougher N.L."/>
            <person name="Buchanan P."/>
            <person name="Buyck B."/>
            <person name="Bense V."/>
            <person name="Catcheside P."/>
            <person name="Chovatia M."/>
            <person name="Cooper J."/>
            <person name="Damon W."/>
            <person name="Desjardin D."/>
            <person name="Finy P."/>
            <person name="Geml J."/>
            <person name="Haridas S."/>
            <person name="Hughes K."/>
            <person name="Justo A."/>
            <person name="Karasinski D."/>
            <person name="Kautmanova I."/>
            <person name="Kiss B."/>
            <person name="Kocsube S."/>
            <person name="Kotiranta H."/>
            <person name="LaButti K.M."/>
            <person name="Lechner B.E."/>
            <person name="Liimatainen K."/>
            <person name="Lipzen A."/>
            <person name="Lukacs Z."/>
            <person name="Mihaltcheva S."/>
            <person name="Morgado L.N."/>
            <person name="Niskanen T."/>
            <person name="Noordeloos M.E."/>
            <person name="Ohm R.A."/>
            <person name="Ortiz-Santana B."/>
            <person name="Ovrebo C."/>
            <person name="Racz N."/>
            <person name="Riley R."/>
            <person name="Savchenko A."/>
            <person name="Shiryaev A."/>
            <person name="Soop K."/>
            <person name="Spirin V."/>
            <person name="Szebenyi C."/>
            <person name="Tomsovsky M."/>
            <person name="Tulloss R.E."/>
            <person name="Uehling J."/>
            <person name="Grigoriev I.V."/>
            <person name="Vagvolgyi C."/>
            <person name="Papp T."/>
            <person name="Martin F.M."/>
            <person name="Miettinen O."/>
            <person name="Hibbett D.S."/>
            <person name="Nagy L.G."/>
        </authorList>
    </citation>
    <scope>NUCLEOTIDE SEQUENCE [LARGE SCALE GENOMIC DNA]</scope>
    <source>
        <strain evidence="4 5">CBS 962.96</strain>
    </source>
</reference>
<dbReference type="Gene3D" id="3.50.50.60">
    <property type="entry name" value="FAD/NAD(P)-binding domain"/>
    <property type="match status" value="1"/>
</dbReference>